<keyword evidence="4" id="KW-0653">Protein transport</keyword>
<dbReference type="AlphaFoldDB" id="A0A8X7RMA9"/>
<protein>
    <recommendedName>
        <fullName evidence="7">CRAL-TRIO domain-containing protein</fullName>
    </recommendedName>
</protein>
<dbReference type="CDD" id="cd00170">
    <property type="entry name" value="SEC14"/>
    <property type="match status" value="1"/>
</dbReference>
<dbReference type="PANTHER" id="PTHR45657:SF39">
    <property type="entry name" value="PHOSPHATIDYLINOSITOL_PHOSPHATIDYLCHOLINE TRANSFER PROTEIN SFH1-RELATED"/>
    <property type="match status" value="1"/>
</dbReference>
<dbReference type="OrthoDB" id="649277at2759"/>
<comment type="caution">
    <text evidence="8">The sequence shown here is derived from an EMBL/GenBank/DDBJ whole genome shotgun (WGS) entry which is preliminary data.</text>
</comment>
<evidence type="ECO:0000259" key="7">
    <source>
        <dbReference type="PROSITE" id="PS50191"/>
    </source>
</evidence>
<reference evidence="8 9" key="1">
    <citation type="submission" date="2020-02" db="EMBL/GenBank/DDBJ databases">
        <authorList>
            <person name="Ma Q."/>
            <person name="Huang Y."/>
            <person name="Song X."/>
            <person name="Pei D."/>
        </authorList>
    </citation>
    <scope>NUCLEOTIDE SEQUENCE [LARGE SCALE GENOMIC DNA]</scope>
    <source>
        <strain evidence="8">Sxm20200214</strain>
        <tissue evidence="8">Leaf</tissue>
    </source>
</reference>
<dbReference type="GO" id="GO:0015031">
    <property type="term" value="P:protein transport"/>
    <property type="evidence" value="ECO:0007669"/>
    <property type="project" value="UniProtKB-KW"/>
</dbReference>
<sequence length="331" mass="38195">MCSLKKKAISASNRFKNSFKKKGRRSTSRVMSAPIEDDIDAEDLQALDAFRQALVLDELLPSNLDDLHTMLRKDFGADTIIEVNLLATNSHLTLDFEFEEIDDVMKHYPQGYHGVDKEGRPVYIERLGQIDANKLLQVTTMDRYVKYHVKEFEKTFKIKFLLVLSLPISTLIRAQQSLTSKAWYGLKNFSKSARELLQRLCKIDNENYPETLNRMFIINAGSGFRLLWSTVKSFLDPKTTAKIHVLGNKYHSKLLEVIDARNLTMGGGRENVKALHPWIQRWCKKKSTDTHERRGGQQVNPKSFALQKQFPRIAAMALMGKALRRFKPEWY</sequence>
<name>A0A8X7RMA9_BRACI</name>
<comment type="similarity">
    <text evidence="6">Belongs to the SFH family.</text>
</comment>
<gene>
    <name evidence="8" type="ORF">Bca52824_038363</name>
</gene>
<proteinExistence type="inferred from homology"/>
<dbReference type="PANTHER" id="PTHR45657">
    <property type="entry name" value="CRAL-TRIO DOMAIN-CONTAINING PROTEIN YKL091C-RELATED"/>
    <property type="match status" value="1"/>
</dbReference>
<keyword evidence="4" id="KW-0813">Transport</keyword>
<dbReference type="SMART" id="SM00516">
    <property type="entry name" value="SEC14"/>
    <property type="match status" value="1"/>
</dbReference>
<keyword evidence="3" id="KW-1003">Cell membrane</keyword>
<dbReference type="SUPFAM" id="SSF52087">
    <property type="entry name" value="CRAL/TRIO domain"/>
    <property type="match status" value="1"/>
</dbReference>
<evidence type="ECO:0000313" key="8">
    <source>
        <dbReference type="EMBL" id="KAG2291694.1"/>
    </source>
</evidence>
<dbReference type="Pfam" id="PF00650">
    <property type="entry name" value="CRAL_TRIO"/>
    <property type="match status" value="1"/>
</dbReference>
<dbReference type="InterPro" id="IPR001251">
    <property type="entry name" value="CRAL-TRIO_dom"/>
</dbReference>
<feature type="domain" description="CRAL-TRIO" evidence="7">
    <location>
        <begin position="100"/>
        <end position="275"/>
    </location>
</feature>
<evidence type="ECO:0000256" key="6">
    <source>
        <dbReference type="ARBA" id="ARBA00038020"/>
    </source>
</evidence>
<dbReference type="PROSITE" id="PS50191">
    <property type="entry name" value="CRAL_TRIO"/>
    <property type="match status" value="1"/>
</dbReference>
<dbReference type="InterPro" id="IPR051026">
    <property type="entry name" value="PI/PC_transfer"/>
</dbReference>
<evidence type="ECO:0000256" key="2">
    <source>
        <dbReference type="ARBA" id="ARBA00004395"/>
    </source>
</evidence>
<evidence type="ECO:0000256" key="1">
    <source>
        <dbReference type="ARBA" id="ARBA00004202"/>
    </source>
</evidence>
<keyword evidence="3" id="KW-0472">Membrane</keyword>
<evidence type="ECO:0000256" key="3">
    <source>
        <dbReference type="ARBA" id="ARBA00022475"/>
    </source>
</evidence>
<organism evidence="8 9">
    <name type="scientific">Brassica carinata</name>
    <name type="common">Ethiopian mustard</name>
    <name type="synonym">Abyssinian cabbage</name>
    <dbReference type="NCBI Taxonomy" id="52824"/>
    <lineage>
        <taxon>Eukaryota</taxon>
        <taxon>Viridiplantae</taxon>
        <taxon>Streptophyta</taxon>
        <taxon>Embryophyta</taxon>
        <taxon>Tracheophyta</taxon>
        <taxon>Spermatophyta</taxon>
        <taxon>Magnoliopsida</taxon>
        <taxon>eudicotyledons</taxon>
        <taxon>Gunneridae</taxon>
        <taxon>Pentapetalae</taxon>
        <taxon>rosids</taxon>
        <taxon>malvids</taxon>
        <taxon>Brassicales</taxon>
        <taxon>Brassicaceae</taxon>
        <taxon>Brassiceae</taxon>
        <taxon>Brassica</taxon>
    </lineage>
</organism>
<keyword evidence="9" id="KW-1185">Reference proteome</keyword>
<evidence type="ECO:0000313" key="9">
    <source>
        <dbReference type="Proteomes" id="UP000886595"/>
    </source>
</evidence>
<dbReference type="GO" id="GO:0005886">
    <property type="term" value="C:plasma membrane"/>
    <property type="evidence" value="ECO:0007669"/>
    <property type="project" value="UniProtKB-SubCell"/>
</dbReference>
<keyword evidence="5" id="KW-0333">Golgi apparatus</keyword>
<comment type="subcellular location">
    <subcellularLocation>
        <location evidence="1">Cell membrane</location>
        <topology evidence="1">Peripheral membrane protein</topology>
    </subcellularLocation>
    <subcellularLocation>
        <location evidence="2">Golgi apparatus membrane</location>
        <topology evidence="2">Peripheral membrane protein</topology>
    </subcellularLocation>
</comment>
<evidence type="ECO:0000256" key="5">
    <source>
        <dbReference type="ARBA" id="ARBA00023034"/>
    </source>
</evidence>
<evidence type="ECO:0000256" key="4">
    <source>
        <dbReference type="ARBA" id="ARBA00022927"/>
    </source>
</evidence>
<dbReference type="EMBL" id="JAAMPC010000009">
    <property type="protein sequence ID" value="KAG2291694.1"/>
    <property type="molecule type" value="Genomic_DNA"/>
</dbReference>
<dbReference type="InterPro" id="IPR036865">
    <property type="entry name" value="CRAL-TRIO_dom_sf"/>
</dbReference>
<dbReference type="GO" id="GO:0000139">
    <property type="term" value="C:Golgi membrane"/>
    <property type="evidence" value="ECO:0007669"/>
    <property type="project" value="UniProtKB-SubCell"/>
</dbReference>
<dbReference type="Gene3D" id="3.40.525.10">
    <property type="entry name" value="CRAL-TRIO lipid binding domain"/>
    <property type="match status" value="1"/>
</dbReference>
<accession>A0A8X7RMA9</accession>
<dbReference type="Proteomes" id="UP000886595">
    <property type="component" value="Unassembled WGS sequence"/>
</dbReference>